<dbReference type="InterPro" id="IPR052344">
    <property type="entry name" value="Transposase-related"/>
</dbReference>
<gene>
    <name evidence="3" type="ORF">HDG40_006945</name>
</gene>
<evidence type="ECO:0000313" key="4">
    <source>
        <dbReference type="Proteomes" id="UP000592780"/>
    </source>
</evidence>
<dbReference type="Pfam" id="PF03050">
    <property type="entry name" value="DDE_Tnp_IS66"/>
    <property type="match status" value="1"/>
</dbReference>
<organism evidence="3 4">
    <name type="scientific">Paraburkholderia atlantica</name>
    <dbReference type="NCBI Taxonomy" id="2654982"/>
    <lineage>
        <taxon>Bacteria</taxon>
        <taxon>Pseudomonadati</taxon>
        <taxon>Pseudomonadota</taxon>
        <taxon>Betaproteobacteria</taxon>
        <taxon>Burkholderiales</taxon>
        <taxon>Burkholderiaceae</taxon>
        <taxon>Paraburkholderia</taxon>
    </lineage>
</organism>
<comment type="caution">
    <text evidence="3">The sequence shown here is derived from an EMBL/GenBank/DDBJ whole genome shotgun (WGS) entry which is preliminary data.</text>
</comment>
<dbReference type="AlphaFoldDB" id="A0A7W8QEA7"/>
<dbReference type="Proteomes" id="UP000592780">
    <property type="component" value="Unassembled WGS sequence"/>
</dbReference>
<dbReference type="PANTHER" id="PTHR33678">
    <property type="entry name" value="BLL1576 PROTEIN"/>
    <property type="match status" value="1"/>
</dbReference>
<name>A0A7W8QEA7_PARAM</name>
<dbReference type="EMBL" id="JACHDD010000015">
    <property type="protein sequence ID" value="MBB5428750.1"/>
    <property type="molecule type" value="Genomic_DNA"/>
</dbReference>
<dbReference type="InterPro" id="IPR039552">
    <property type="entry name" value="IS66_C"/>
</dbReference>
<keyword evidence="4" id="KW-1185">Reference proteome</keyword>
<reference evidence="3 4" key="1">
    <citation type="submission" date="2020-08" db="EMBL/GenBank/DDBJ databases">
        <title>Genomic Encyclopedia of Type Strains, Phase IV (KMG-V): Genome sequencing to study the core and pangenomes of soil and plant-associated prokaryotes.</title>
        <authorList>
            <person name="Whitman W."/>
        </authorList>
    </citation>
    <scope>NUCLEOTIDE SEQUENCE [LARGE SCALE GENOMIC DNA]</scope>
    <source>
        <strain evidence="3 4">JPY158</strain>
    </source>
</reference>
<sequence>MHAALPNALNTEALERIGALYRIEETIRGKPPDERSAHRQEHARPLLDQFHAWLATMLETLSRKSDTSRAILYALNRWEALTRYCDDGQLEIDNLPVERALRGVAIGRRNYLFCGADSGGERAAAIYSFVGTAKLNGVDPEAYLRHVLARIAEHPINRIEELLPWCLPEWLLLKNDSPA</sequence>
<accession>A0A7W8QEA7</accession>
<dbReference type="InterPro" id="IPR004291">
    <property type="entry name" value="Transposase_IS66_central"/>
</dbReference>
<feature type="domain" description="Transposase IS66 central" evidence="1">
    <location>
        <begin position="7"/>
        <end position="121"/>
    </location>
</feature>
<proteinExistence type="predicted"/>
<evidence type="ECO:0000259" key="1">
    <source>
        <dbReference type="Pfam" id="PF03050"/>
    </source>
</evidence>
<dbReference type="PANTHER" id="PTHR33678:SF1">
    <property type="entry name" value="BLL1576 PROTEIN"/>
    <property type="match status" value="1"/>
</dbReference>
<dbReference type="Pfam" id="PF13817">
    <property type="entry name" value="DDE_Tnp_IS66_C"/>
    <property type="match status" value="1"/>
</dbReference>
<evidence type="ECO:0000313" key="3">
    <source>
        <dbReference type="EMBL" id="MBB5428750.1"/>
    </source>
</evidence>
<evidence type="ECO:0000259" key="2">
    <source>
        <dbReference type="Pfam" id="PF13817"/>
    </source>
</evidence>
<protein>
    <recommendedName>
        <fullName evidence="5">Transposase IS66</fullName>
    </recommendedName>
</protein>
<evidence type="ECO:0008006" key="5">
    <source>
        <dbReference type="Google" id="ProtNLM"/>
    </source>
</evidence>
<feature type="domain" description="Transposase IS66 C-terminal" evidence="2">
    <location>
        <begin position="128"/>
        <end position="165"/>
    </location>
</feature>